<evidence type="ECO:0000256" key="9">
    <source>
        <dbReference type="ARBA" id="ARBA00023163"/>
    </source>
</evidence>
<evidence type="ECO:0000256" key="16">
    <source>
        <dbReference type="PROSITE-ProRule" id="PRU00175"/>
    </source>
</evidence>
<reference evidence="19 20" key="1">
    <citation type="journal article" date="2023" name="J. Hered.">
        <title>Chromosome-level genome of the wood stork (Mycteria americana) provides insight into avian chromosome evolution.</title>
        <authorList>
            <person name="Flamio R. Jr."/>
            <person name="Ramstad K.M."/>
        </authorList>
    </citation>
    <scope>NUCLEOTIDE SEQUENCE [LARGE SCALE GENOMIC DNA]</scope>
    <source>
        <strain evidence="19">JAX WOST 10</strain>
    </source>
</reference>
<dbReference type="EC" id="2.3.2.27" evidence="2"/>
<evidence type="ECO:0000256" key="6">
    <source>
        <dbReference type="ARBA" id="ARBA00022786"/>
    </source>
</evidence>
<dbReference type="GO" id="GO:0008630">
    <property type="term" value="P:intrinsic apoptotic signaling pathway in response to DNA damage"/>
    <property type="evidence" value="ECO:0007669"/>
    <property type="project" value="UniProtKB-ARBA"/>
</dbReference>
<feature type="region of interest" description="Disordered" evidence="17">
    <location>
        <begin position="125"/>
        <end position="157"/>
    </location>
</feature>
<comment type="caution">
    <text evidence="19">The sequence shown here is derived from an EMBL/GenBank/DDBJ whole genome shotgun (WGS) entry which is preliminary data.</text>
</comment>
<dbReference type="CDD" id="cd23130">
    <property type="entry name" value="RING-HC_EHV1-like"/>
    <property type="match status" value="1"/>
</dbReference>
<dbReference type="GO" id="GO:0006513">
    <property type="term" value="P:protein monoubiquitination"/>
    <property type="evidence" value="ECO:0007669"/>
    <property type="project" value="TreeGrafter"/>
</dbReference>
<keyword evidence="20" id="KW-1185">Reference proteome</keyword>
<dbReference type="PROSITE" id="PS00518">
    <property type="entry name" value="ZF_RING_1"/>
    <property type="match status" value="1"/>
</dbReference>
<dbReference type="SUPFAM" id="SSF57850">
    <property type="entry name" value="RING/U-box"/>
    <property type="match status" value="1"/>
</dbReference>
<feature type="compositionally biased region" description="Low complexity" evidence="17">
    <location>
        <begin position="125"/>
        <end position="145"/>
    </location>
</feature>
<gene>
    <name evidence="19" type="ORF">QYF61_025915</name>
</gene>
<dbReference type="PROSITE" id="PS50089">
    <property type="entry name" value="ZF_RING_2"/>
    <property type="match status" value="1"/>
</dbReference>
<dbReference type="PANTHER" id="PTHR46077">
    <property type="entry name" value="E3 UBIQUITIN-PROTEIN LIGASE TOPORS"/>
    <property type="match status" value="1"/>
</dbReference>
<evidence type="ECO:0000256" key="4">
    <source>
        <dbReference type="ARBA" id="ARBA00022723"/>
    </source>
</evidence>
<dbReference type="GO" id="GO:0000209">
    <property type="term" value="P:protein polyubiquitination"/>
    <property type="evidence" value="ECO:0007669"/>
    <property type="project" value="TreeGrafter"/>
</dbReference>
<evidence type="ECO:0000256" key="13">
    <source>
        <dbReference type="ARBA" id="ARBA00079040"/>
    </source>
</evidence>
<evidence type="ECO:0000256" key="11">
    <source>
        <dbReference type="ARBA" id="ARBA00076856"/>
    </source>
</evidence>
<keyword evidence="6" id="KW-0833">Ubl conjugation pathway</keyword>
<dbReference type="Proteomes" id="UP001333110">
    <property type="component" value="Unassembled WGS sequence"/>
</dbReference>
<dbReference type="SMART" id="SM00184">
    <property type="entry name" value="RING"/>
    <property type="match status" value="1"/>
</dbReference>
<dbReference type="GO" id="GO:0008270">
    <property type="term" value="F:zinc ion binding"/>
    <property type="evidence" value="ECO:0007669"/>
    <property type="project" value="UniProtKB-KW"/>
</dbReference>
<proteinExistence type="predicted"/>
<dbReference type="GO" id="GO:0032391">
    <property type="term" value="C:photoreceptor connecting cilium"/>
    <property type="evidence" value="ECO:0007669"/>
    <property type="project" value="UniProtKB-ARBA"/>
</dbReference>
<dbReference type="InterPro" id="IPR017907">
    <property type="entry name" value="Znf_RING_CS"/>
</dbReference>
<evidence type="ECO:0000256" key="1">
    <source>
        <dbReference type="ARBA" id="ARBA00000900"/>
    </source>
</evidence>
<protein>
    <recommendedName>
        <fullName evidence="10">E3 ubiquitin-protein ligase Topors</fullName>
        <ecNumber evidence="2">2.3.2.27</ecNumber>
    </recommendedName>
    <alternativeName>
        <fullName evidence="11">RING-type E3 ubiquitin transferase Topors</fullName>
    </alternativeName>
    <alternativeName>
        <fullName evidence="13">SUMO1-protein E3 ligase Topors</fullName>
    </alternativeName>
    <alternativeName>
        <fullName evidence="12">Topoisomerase I-binding RING finger protein</fullName>
    </alternativeName>
    <alternativeName>
        <fullName evidence="14">Topoisomerase I-binding arginine/serine-rich protein</fullName>
    </alternativeName>
    <alternativeName>
        <fullName evidence="15">Tumor suppressor p53-binding protein 3</fullName>
    </alternativeName>
</protein>
<sequence length="493" mass="53037">MLNTYASAVGEDGPLRRPRAMERHITEQWVPMSPRDGLRHLRAMHCDIPERRIVTRHPSPLISGHRVSPSRLVPALRLSEVARFGVSCKAAVGAGVVLGQLFAAALSARPQSRWRIFPGPASFRQPGQAGGALAAAQRGSVSTSPASPPSPPQHVDSMATELENRCPICLDSWEEASYVVPCLHQFCYACILRWAESKPECPLCKRRVTSIVHSVRGDDDFQEHVIPPPAAPSAVVQLRRGAPGHPAAHNRHRPAASQPSAAGLVPRAPVGGLPPHVWAFLFRQDRALVRPVIPWLRQELRLMVGGGRWATAAAQRLVLFSLQLCGLDEDTLFQMLRAALGQHTRSFVRELIYTIGARCSREARRRMGLEDARAAEEREGSPAAAPSPSVSRGGSPAPSPAPSSSPDRSGAEELPSNSSAALRGGPGSPLSAPAPAHGEPEEMQEDPQEAVPGPSTPSRGSERSPGGHQRAPKRRAGSPEDPSQPPKKPPRHR</sequence>
<evidence type="ECO:0000256" key="12">
    <source>
        <dbReference type="ARBA" id="ARBA00076940"/>
    </source>
</evidence>
<keyword evidence="8" id="KW-0805">Transcription regulation</keyword>
<evidence type="ECO:0000313" key="19">
    <source>
        <dbReference type="EMBL" id="KAK4816995.1"/>
    </source>
</evidence>
<dbReference type="InterPro" id="IPR013083">
    <property type="entry name" value="Znf_RING/FYVE/PHD"/>
</dbReference>
<evidence type="ECO:0000256" key="15">
    <source>
        <dbReference type="ARBA" id="ARBA00082108"/>
    </source>
</evidence>
<keyword evidence="9" id="KW-0804">Transcription</keyword>
<evidence type="ECO:0000256" key="5">
    <source>
        <dbReference type="ARBA" id="ARBA00022771"/>
    </source>
</evidence>
<evidence type="ECO:0000256" key="2">
    <source>
        <dbReference type="ARBA" id="ARBA00012483"/>
    </source>
</evidence>
<evidence type="ECO:0000256" key="10">
    <source>
        <dbReference type="ARBA" id="ARBA00071236"/>
    </source>
</evidence>
<keyword evidence="5 16" id="KW-0863">Zinc-finger</keyword>
<organism evidence="19 20">
    <name type="scientific">Mycteria americana</name>
    <name type="common">Wood stork</name>
    <dbReference type="NCBI Taxonomy" id="33587"/>
    <lineage>
        <taxon>Eukaryota</taxon>
        <taxon>Metazoa</taxon>
        <taxon>Chordata</taxon>
        <taxon>Craniata</taxon>
        <taxon>Vertebrata</taxon>
        <taxon>Euteleostomi</taxon>
        <taxon>Archelosauria</taxon>
        <taxon>Archosauria</taxon>
        <taxon>Dinosauria</taxon>
        <taxon>Saurischia</taxon>
        <taxon>Theropoda</taxon>
        <taxon>Coelurosauria</taxon>
        <taxon>Aves</taxon>
        <taxon>Neognathae</taxon>
        <taxon>Neoaves</taxon>
        <taxon>Aequornithes</taxon>
        <taxon>Ciconiiformes</taxon>
        <taxon>Ciconiidae</taxon>
        <taxon>Mycteria</taxon>
    </lineage>
</organism>
<dbReference type="GO" id="GO:0061630">
    <property type="term" value="F:ubiquitin protein ligase activity"/>
    <property type="evidence" value="ECO:0007669"/>
    <property type="project" value="UniProtKB-EC"/>
</dbReference>
<evidence type="ECO:0000259" key="18">
    <source>
        <dbReference type="PROSITE" id="PS50089"/>
    </source>
</evidence>
<evidence type="ECO:0000313" key="20">
    <source>
        <dbReference type="Proteomes" id="UP001333110"/>
    </source>
</evidence>
<dbReference type="FunFam" id="3.30.40.10:FF:000136">
    <property type="entry name" value="E3 ubiquitin-protein ligase Topors"/>
    <property type="match status" value="1"/>
</dbReference>
<accession>A0AAN7RUJ3</accession>
<feature type="compositionally biased region" description="Low complexity" evidence="17">
    <location>
        <begin position="428"/>
        <end position="437"/>
    </location>
</feature>
<evidence type="ECO:0000256" key="8">
    <source>
        <dbReference type="ARBA" id="ARBA00023015"/>
    </source>
</evidence>
<name>A0AAN7RUJ3_MYCAM</name>
<evidence type="ECO:0000256" key="14">
    <source>
        <dbReference type="ARBA" id="ARBA00079184"/>
    </source>
</evidence>
<dbReference type="InterPro" id="IPR001841">
    <property type="entry name" value="Znf_RING"/>
</dbReference>
<dbReference type="PANTHER" id="PTHR46077:SF1">
    <property type="entry name" value="TOP1 BINDING ARGININE_SERINE RICH PROTEIN, E3 UBIQUITIN LIGASE"/>
    <property type="match status" value="1"/>
</dbReference>
<feature type="region of interest" description="Disordered" evidence="17">
    <location>
        <begin position="369"/>
        <end position="493"/>
    </location>
</feature>
<keyword evidence="4" id="KW-0479">Metal-binding</keyword>
<feature type="compositionally biased region" description="Basic and acidic residues" evidence="17">
    <location>
        <begin position="369"/>
        <end position="380"/>
    </location>
</feature>
<dbReference type="AlphaFoldDB" id="A0AAN7RUJ3"/>
<evidence type="ECO:0000256" key="17">
    <source>
        <dbReference type="SAM" id="MobiDB-lite"/>
    </source>
</evidence>
<feature type="domain" description="RING-type" evidence="18">
    <location>
        <begin position="166"/>
        <end position="205"/>
    </location>
</feature>
<evidence type="ECO:0000256" key="7">
    <source>
        <dbReference type="ARBA" id="ARBA00022833"/>
    </source>
</evidence>
<feature type="compositionally biased region" description="Low complexity" evidence="17">
    <location>
        <begin position="381"/>
        <end position="396"/>
    </location>
</feature>
<evidence type="ECO:0000256" key="3">
    <source>
        <dbReference type="ARBA" id="ARBA00022679"/>
    </source>
</evidence>
<keyword evidence="7" id="KW-0862">Zinc</keyword>
<keyword evidence="3" id="KW-0808">Transferase</keyword>
<dbReference type="EMBL" id="JAUNZN010000009">
    <property type="protein sequence ID" value="KAK4816995.1"/>
    <property type="molecule type" value="Genomic_DNA"/>
</dbReference>
<comment type="catalytic activity">
    <reaction evidence="1">
        <text>S-ubiquitinyl-[E2 ubiquitin-conjugating enzyme]-L-cysteine + [acceptor protein]-L-lysine = [E2 ubiquitin-conjugating enzyme]-L-cysteine + N(6)-ubiquitinyl-[acceptor protein]-L-lysine.</text>
        <dbReference type="EC" id="2.3.2.27"/>
    </reaction>
</comment>
<dbReference type="Gene3D" id="3.30.40.10">
    <property type="entry name" value="Zinc/RING finger domain, C3HC4 (zinc finger)"/>
    <property type="match status" value="1"/>
</dbReference>
<dbReference type="Pfam" id="PF13923">
    <property type="entry name" value="zf-C3HC4_2"/>
    <property type="match status" value="1"/>
</dbReference>